<dbReference type="Pfam" id="PF12625">
    <property type="entry name" value="Arabinose_bd"/>
    <property type="match status" value="1"/>
</dbReference>
<dbReference type="EMBL" id="JBHSMI010000029">
    <property type="protein sequence ID" value="MFC5405304.1"/>
    <property type="molecule type" value="Genomic_DNA"/>
</dbReference>
<comment type="caution">
    <text evidence="5">The sequence shown here is derived from an EMBL/GenBank/DDBJ whole genome shotgun (WGS) entry which is preliminary data.</text>
</comment>
<protein>
    <submittedName>
        <fullName evidence="5">AraC family transcriptional regulator</fullName>
    </submittedName>
</protein>
<dbReference type="SMART" id="SM00342">
    <property type="entry name" value="HTH_ARAC"/>
    <property type="match status" value="1"/>
</dbReference>
<sequence length="340" mass="38439">MISRGIAISMAYPIMKTLARKGYDAELFCRAVSFDYSLLQDIEARIEESELERLMLAAAEYSNDEHFGLNQGGMMEFADMGVLGYVLLHSKTISDALNAYRKYNDILCSGINLLWDVRGDEASISLLPQRSSPISRHCVEDMAHSLYRLISKLSNRPITLRAVHFAHETPADIAPYVQAFGVVPRFGERSTQLVLDQAVLNDPVLYADEKLLDMFETIVQDTLSGWEREGEYADKIVDWLRTCMPSHFPTLRQTADAFGTSTRTLQNKLKEERTSFVELTARVRKEMAIRFLKQTKFSVGDIAYALHFSEPSAFQSAFKKWTGQTPGQYRNHKGAAIAVN</sequence>
<dbReference type="PANTHER" id="PTHR47894:SF1">
    <property type="entry name" value="HTH-TYPE TRANSCRIPTIONAL REGULATOR VQSM"/>
    <property type="match status" value="1"/>
</dbReference>
<evidence type="ECO:0000256" key="1">
    <source>
        <dbReference type="ARBA" id="ARBA00023015"/>
    </source>
</evidence>
<feature type="domain" description="HTH araC/xylS-type" evidence="4">
    <location>
        <begin position="234"/>
        <end position="332"/>
    </location>
</feature>
<keyword evidence="6" id="KW-1185">Reference proteome</keyword>
<keyword evidence="2" id="KW-0238">DNA-binding</keyword>
<name>A0ABW0HXK2_9BACL</name>
<evidence type="ECO:0000256" key="3">
    <source>
        <dbReference type="ARBA" id="ARBA00023163"/>
    </source>
</evidence>
<keyword evidence="1" id="KW-0805">Transcription regulation</keyword>
<accession>A0ABW0HXK2</accession>
<dbReference type="InterPro" id="IPR009057">
    <property type="entry name" value="Homeodomain-like_sf"/>
</dbReference>
<organism evidence="5 6">
    <name type="scientific">Cohnella soli</name>
    <dbReference type="NCBI Taxonomy" id="425005"/>
    <lineage>
        <taxon>Bacteria</taxon>
        <taxon>Bacillati</taxon>
        <taxon>Bacillota</taxon>
        <taxon>Bacilli</taxon>
        <taxon>Bacillales</taxon>
        <taxon>Paenibacillaceae</taxon>
        <taxon>Cohnella</taxon>
    </lineage>
</organism>
<dbReference type="Pfam" id="PF12833">
    <property type="entry name" value="HTH_18"/>
    <property type="match status" value="1"/>
</dbReference>
<dbReference type="SUPFAM" id="SSF46689">
    <property type="entry name" value="Homeodomain-like"/>
    <property type="match status" value="1"/>
</dbReference>
<evidence type="ECO:0000256" key="2">
    <source>
        <dbReference type="ARBA" id="ARBA00023125"/>
    </source>
</evidence>
<proteinExistence type="predicted"/>
<evidence type="ECO:0000259" key="4">
    <source>
        <dbReference type="PROSITE" id="PS01124"/>
    </source>
</evidence>
<reference evidence="6" key="1">
    <citation type="journal article" date="2019" name="Int. J. Syst. Evol. Microbiol.">
        <title>The Global Catalogue of Microorganisms (GCM) 10K type strain sequencing project: providing services to taxonomists for standard genome sequencing and annotation.</title>
        <authorList>
            <consortium name="The Broad Institute Genomics Platform"/>
            <consortium name="The Broad Institute Genome Sequencing Center for Infectious Disease"/>
            <person name="Wu L."/>
            <person name="Ma J."/>
        </authorList>
    </citation>
    <scope>NUCLEOTIDE SEQUENCE [LARGE SCALE GENOMIC DNA]</scope>
    <source>
        <strain evidence="6">CGMCC 1.18575</strain>
    </source>
</reference>
<keyword evidence="3" id="KW-0804">Transcription</keyword>
<dbReference type="RefSeq" id="WP_378136427.1">
    <property type="nucleotide sequence ID" value="NZ_JBHSMI010000029.1"/>
</dbReference>
<dbReference type="PANTHER" id="PTHR47894">
    <property type="entry name" value="HTH-TYPE TRANSCRIPTIONAL REGULATOR GADX"/>
    <property type="match status" value="1"/>
</dbReference>
<gene>
    <name evidence="5" type="ORF">ACFPOF_21390</name>
</gene>
<dbReference type="Proteomes" id="UP001596113">
    <property type="component" value="Unassembled WGS sequence"/>
</dbReference>
<dbReference type="InterPro" id="IPR018060">
    <property type="entry name" value="HTH_AraC"/>
</dbReference>
<evidence type="ECO:0000313" key="5">
    <source>
        <dbReference type="EMBL" id="MFC5405304.1"/>
    </source>
</evidence>
<dbReference type="Gene3D" id="1.10.10.60">
    <property type="entry name" value="Homeodomain-like"/>
    <property type="match status" value="1"/>
</dbReference>
<evidence type="ECO:0000313" key="6">
    <source>
        <dbReference type="Proteomes" id="UP001596113"/>
    </source>
</evidence>
<dbReference type="InterPro" id="IPR032687">
    <property type="entry name" value="AraC-type_N"/>
</dbReference>
<dbReference type="PROSITE" id="PS01124">
    <property type="entry name" value="HTH_ARAC_FAMILY_2"/>
    <property type="match status" value="1"/>
</dbReference>